<dbReference type="Pfam" id="PF00017">
    <property type="entry name" value="SH2"/>
    <property type="match status" value="1"/>
</dbReference>
<evidence type="ECO:0000259" key="4">
    <source>
        <dbReference type="PROSITE" id="PS50001"/>
    </source>
</evidence>
<dbReference type="InterPro" id="IPR000980">
    <property type="entry name" value="SH2"/>
</dbReference>
<dbReference type="EMBL" id="JH171556">
    <property type="protein sequence ID" value="EHB11972.1"/>
    <property type="molecule type" value="Genomic_DNA"/>
</dbReference>
<feature type="region of interest" description="Disordered" evidence="3">
    <location>
        <begin position="42"/>
        <end position="74"/>
    </location>
</feature>
<keyword evidence="1 2" id="KW-0727">SH2 domain</keyword>
<dbReference type="PROSITE" id="PS50001">
    <property type="entry name" value="SH2"/>
    <property type="match status" value="1"/>
</dbReference>
<dbReference type="PANTHER" id="PTHR14098:SF16">
    <property type="entry name" value="SH2 DOMAIN-CONTAINING PROTEIN 6"/>
    <property type="match status" value="1"/>
</dbReference>
<dbReference type="GO" id="GO:0007169">
    <property type="term" value="P:cell surface receptor protein tyrosine kinase signaling pathway"/>
    <property type="evidence" value="ECO:0007669"/>
    <property type="project" value="TreeGrafter"/>
</dbReference>
<dbReference type="SMART" id="SM00252">
    <property type="entry name" value="SH2"/>
    <property type="match status" value="1"/>
</dbReference>
<evidence type="ECO:0000256" key="2">
    <source>
        <dbReference type="PROSITE-ProRule" id="PRU00191"/>
    </source>
</evidence>
<dbReference type="AlphaFoldDB" id="G5BRR1"/>
<proteinExistence type="predicted"/>
<dbReference type="FunFam" id="3.30.505.10:FF:000016">
    <property type="entry name" value="B-cell linker protein isoform 2"/>
    <property type="match status" value="1"/>
</dbReference>
<dbReference type="InterPro" id="IPR036860">
    <property type="entry name" value="SH2_dom_sf"/>
</dbReference>
<evidence type="ECO:0000313" key="6">
    <source>
        <dbReference type="Proteomes" id="UP000006813"/>
    </source>
</evidence>
<accession>G5BRR1</accession>
<dbReference type="InterPro" id="IPR051751">
    <property type="entry name" value="Immunoreceptor_sig_adapters"/>
</dbReference>
<dbReference type="Proteomes" id="UP000006813">
    <property type="component" value="Unassembled WGS sequence"/>
</dbReference>
<dbReference type="eggNOG" id="ENOG502SCFD">
    <property type="taxonomic scope" value="Eukaryota"/>
</dbReference>
<evidence type="ECO:0000256" key="3">
    <source>
        <dbReference type="SAM" id="MobiDB-lite"/>
    </source>
</evidence>
<dbReference type="InParanoid" id="G5BRR1"/>
<dbReference type="GO" id="GO:0035556">
    <property type="term" value="P:intracellular signal transduction"/>
    <property type="evidence" value="ECO:0007669"/>
    <property type="project" value="TreeGrafter"/>
</dbReference>
<dbReference type="GO" id="GO:0005737">
    <property type="term" value="C:cytoplasm"/>
    <property type="evidence" value="ECO:0007669"/>
    <property type="project" value="TreeGrafter"/>
</dbReference>
<dbReference type="Gene3D" id="3.30.505.10">
    <property type="entry name" value="SH2 domain"/>
    <property type="match status" value="1"/>
</dbReference>
<reference evidence="5 6" key="1">
    <citation type="journal article" date="2011" name="Nature">
        <title>Genome sequencing reveals insights into physiology and longevity of the naked mole rat.</title>
        <authorList>
            <person name="Kim E.B."/>
            <person name="Fang X."/>
            <person name="Fushan A.A."/>
            <person name="Huang Z."/>
            <person name="Lobanov A.V."/>
            <person name="Han L."/>
            <person name="Marino S.M."/>
            <person name="Sun X."/>
            <person name="Turanov A.A."/>
            <person name="Yang P."/>
            <person name="Yim S.H."/>
            <person name="Zhao X."/>
            <person name="Kasaikina M.V."/>
            <person name="Stoletzki N."/>
            <person name="Peng C."/>
            <person name="Polak P."/>
            <person name="Xiong Z."/>
            <person name="Kiezun A."/>
            <person name="Zhu Y."/>
            <person name="Chen Y."/>
            <person name="Kryukov G.V."/>
            <person name="Zhang Q."/>
            <person name="Peshkin L."/>
            <person name="Yang L."/>
            <person name="Bronson R.T."/>
            <person name="Buffenstein R."/>
            <person name="Wang B."/>
            <person name="Han C."/>
            <person name="Li Q."/>
            <person name="Chen L."/>
            <person name="Zhao W."/>
            <person name="Sunyaev S.R."/>
            <person name="Park T.J."/>
            <person name="Zhang G."/>
            <person name="Wang J."/>
            <person name="Gladyshev V.N."/>
        </authorList>
    </citation>
    <scope>NUCLEOTIDE SEQUENCE [LARGE SCALE GENOMIC DNA]</scope>
</reference>
<dbReference type="PANTHER" id="PTHR14098">
    <property type="entry name" value="SH2 DOMAIN CONTAINING PROTEIN"/>
    <property type="match status" value="1"/>
</dbReference>
<evidence type="ECO:0000313" key="5">
    <source>
        <dbReference type="EMBL" id="EHB11972.1"/>
    </source>
</evidence>
<dbReference type="STRING" id="10181.G5BRR1"/>
<feature type="region of interest" description="Disordered" evidence="3">
    <location>
        <begin position="1"/>
        <end position="26"/>
    </location>
</feature>
<dbReference type="FunCoup" id="G5BRR1">
    <property type="interactions" value="198"/>
</dbReference>
<evidence type="ECO:0000256" key="1">
    <source>
        <dbReference type="ARBA" id="ARBA00022999"/>
    </source>
</evidence>
<name>G5BRR1_HETGA</name>
<gene>
    <name evidence="5" type="ORF">GW7_02423</name>
</gene>
<protein>
    <submittedName>
        <fullName evidence="5">SH2 domain-containing protein 6</fullName>
    </submittedName>
</protein>
<dbReference type="SUPFAM" id="SSF55550">
    <property type="entry name" value="SH2 domain"/>
    <property type="match status" value="1"/>
</dbReference>
<organism evidence="5 6">
    <name type="scientific">Heterocephalus glaber</name>
    <name type="common">Naked mole rat</name>
    <dbReference type="NCBI Taxonomy" id="10181"/>
    <lineage>
        <taxon>Eukaryota</taxon>
        <taxon>Metazoa</taxon>
        <taxon>Chordata</taxon>
        <taxon>Craniata</taxon>
        <taxon>Vertebrata</taxon>
        <taxon>Euteleostomi</taxon>
        <taxon>Mammalia</taxon>
        <taxon>Eutheria</taxon>
        <taxon>Euarchontoglires</taxon>
        <taxon>Glires</taxon>
        <taxon>Rodentia</taxon>
        <taxon>Hystricomorpha</taxon>
        <taxon>Bathyergidae</taxon>
        <taxon>Heterocephalus</taxon>
    </lineage>
</organism>
<feature type="domain" description="SH2" evidence="4">
    <location>
        <begin position="245"/>
        <end position="353"/>
    </location>
</feature>
<sequence>MPKMEKAQQDEEEEEEDKYELPPCEALPRSLAPVHLPGLEEDSVYLDHSGPVGPLPPRPQPIKGRGLLTSPSFPSRPAEGCPFPLKVAMNLCAAMKQCSISGRQERGALSRVVPGPARKPDENIYLECEPDPGEPSTSSVQPLALVDPSWCLPGSPCFDLDSELPSSDTPSPSAKDICGAQAYCSPHRSVECKKIKIKGEVGVGTGTVAQGGTSGPGQLFPDHTLCSREQQMPLLKDGSLLNQPWYSGNCDRHAVETALLRFQKDGAYTVRPSSGPHSSQPFTLVVLLQGRVFNIPIRQLDGGRYYALGREGRHHEELFSSVATMIQHHGKHPLLLVDRHGGNRGLTCLLFPTKP</sequence>